<keyword evidence="4 7" id="KW-0408">Iron</keyword>
<proteinExistence type="predicted"/>
<dbReference type="PANTHER" id="PTHR43726:SF1">
    <property type="entry name" value="BIOTIN SYNTHASE"/>
    <property type="match status" value="1"/>
</dbReference>
<dbReference type="STRING" id="1409788.NC99_40340"/>
<dbReference type="InterPro" id="IPR007197">
    <property type="entry name" value="rSAM"/>
</dbReference>
<gene>
    <name evidence="10" type="ORF">NC99_40340</name>
</gene>
<dbReference type="PANTHER" id="PTHR43726">
    <property type="entry name" value="3-METHYLORNITHINE SYNTHASE"/>
    <property type="match status" value="1"/>
</dbReference>
<evidence type="ECO:0000256" key="3">
    <source>
        <dbReference type="ARBA" id="ARBA00022723"/>
    </source>
</evidence>
<dbReference type="EMBL" id="LGIA01000198">
    <property type="protein sequence ID" value="KOH43145.1"/>
    <property type="molecule type" value="Genomic_DNA"/>
</dbReference>
<dbReference type="Proteomes" id="UP000036958">
    <property type="component" value="Unassembled WGS sequence"/>
</dbReference>
<dbReference type="SMART" id="SM00876">
    <property type="entry name" value="BATS"/>
    <property type="match status" value="1"/>
</dbReference>
<keyword evidence="1 7" id="KW-0004">4Fe-4S</keyword>
<dbReference type="SFLD" id="SFLDS00029">
    <property type="entry name" value="Radical_SAM"/>
    <property type="match status" value="1"/>
</dbReference>
<evidence type="ECO:0000256" key="8">
    <source>
        <dbReference type="PIRSR" id="PIRSR004762-2"/>
    </source>
</evidence>
<evidence type="ECO:0000256" key="7">
    <source>
        <dbReference type="PIRSR" id="PIRSR004762-1"/>
    </source>
</evidence>
<dbReference type="InterPro" id="IPR006638">
    <property type="entry name" value="Elp3/MiaA/NifB-like_rSAM"/>
</dbReference>
<dbReference type="GO" id="GO:0042364">
    <property type="term" value="P:water-soluble vitamin biosynthetic process"/>
    <property type="evidence" value="ECO:0007669"/>
    <property type="project" value="UniProtKB-ARBA"/>
</dbReference>
<protein>
    <submittedName>
        <fullName evidence="10">Biotin synthase</fullName>
    </submittedName>
</protein>
<feature type="binding site" evidence="7">
    <location>
        <position position="81"/>
    </location>
    <ligand>
        <name>[4Fe-4S] cluster</name>
        <dbReference type="ChEBI" id="CHEBI:49883"/>
        <note>4Fe-4S-S-AdoMet</note>
    </ligand>
</feature>
<comment type="cofactor">
    <cofactor evidence="6">
        <name>[2Fe-2S] cluster</name>
        <dbReference type="ChEBI" id="CHEBI:190135"/>
    </cofactor>
</comment>
<dbReference type="PIRSF" id="PIRSF004762">
    <property type="entry name" value="CHP00423"/>
    <property type="match status" value="1"/>
</dbReference>
<evidence type="ECO:0000313" key="11">
    <source>
        <dbReference type="Proteomes" id="UP000036958"/>
    </source>
</evidence>
<dbReference type="AlphaFoldDB" id="A0A0L8V3V7"/>
<evidence type="ECO:0000256" key="5">
    <source>
        <dbReference type="ARBA" id="ARBA00023014"/>
    </source>
</evidence>
<organism evidence="10 11">
    <name type="scientific">Sunxiuqinia dokdonensis</name>
    <dbReference type="NCBI Taxonomy" id="1409788"/>
    <lineage>
        <taxon>Bacteria</taxon>
        <taxon>Pseudomonadati</taxon>
        <taxon>Bacteroidota</taxon>
        <taxon>Bacteroidia</taxon>
        <taxon>Marinilabiliales</taxon>
        <taxon>Prolixibacteraceae</taxon>
        <taxon>Sunxiuqinia</taxon>
    </lineage>
</organism>
<dbReference type="NCBIfam" id="TIGR03956">
    <property type="entry name" value="rSAM_HydE"/>
    <property type="match status" value="1"/>
</dbReference>
<comment type="cofactor">
    <cofactor evidence="7">
        <name>[4Fe-4S] cluster</name>
        <dbReference type="ChEBI" id="CHEBI:49883"/>
    </cofactor>
    <text evidence="7">Binds 1 [4Fe-4S] cluster. The cluster is coordinated with 3 cysteines and an exchangeable S-adenosyl-L-methionine.</text>
</comment>
<dbReference type="PATRIC" id="fig|1409788.3.peg.4121"/>
<keyword evidence="3" id="KW-0479">Metal-binding</keyword>
<keyword evidence="11" id="KW-1185">Reference proteome</keyword>
<evidence type="ECO:0000256" key="4">
    <source>
        <dbReference type="ARBA" id="ARBA00023004"/>
    </source>
</evidence>
<dbReference type="CDD" id="cd01335">
    <property type="entry name" value="Radical_SAM"/>
    <property type="match status" value="1"/>
</dbReference>
<dbReference type="SFLD" id="SFLDG01060">
    <property type="entry name" value="BATS_domain_containing"/>
    <property type="match status" value="1"/>
</dbReference>
<dbReference type="SUPFAM" id="SSF102114">
    <property type="entry name" value="Radical SAM enzymes"/>
    <property type="match status" value="1"/>
</dbReference>
<dbReference type="GO" id="GO:0016740">
    <property type="term" value="F:transferase activity"/>
    <property type="evidence" value="ECO:0007669"/>
    <property type="project" value="TreeGrafter"/>
</dbReference>
<dbReference type="InterPro" id="IPR013785">
    <property type="entry name" value="Aldolase_TIM"/>
</dbReference>
<evidence type="ECO:0000256" key="2">
    <source>
        <dbReference type="ARBA" id="ARBA00022691"/>
    </source>
</evidence>
<keyword evidence="2 7" id="KW-0949">S-adenosyl-L-methionine</keyword>
<dbReference type="GO" id="GO:0044272">
    <property type="term" value="P:sulfur compound biosynthetic process"/>
    <property type="evidence" value="ECO:0007669"/>
    <property type="project" value="UniProtKB-ARBA"/>
</dbReference>
<evidence type="ECO:0000256" key="1">
    <source>
        <dbReference type="ARBA" id="ARBA00022485"/>
    </source>
</evidence>
<accession>A0A0L8V3V7</accession>
<dbReference type="InterPro" id="IPR010722">
    <property type="entry name" value="BATS_dom"/>
</dbReference>
<evidence type="ECO:0000259" key="9">
    <source>
        <dbReference type="PROSITE" id="PS51918"/>
    </source>
</evidence>
<evidence type="ECO:0000313" key="10">
    <source>
        <dbReference type="EMBL" id="KOH43145.1"/>
    </source>
</evidence>
<name>A0A0L8V3V7_9BACT</name>
<dbReference type="GO" id="GO:0046872">
    <property type="term" value="F:metal ion binding"/>
    <property type="evidence" value="ECO:0007669"/>
    <property type="project" value="UniProtKB-KW"/>
</dbReference>
<feature type="binding site" evidence="7">
    <location>
        <position position="88"/>
    </location>
    <ligand>
        <name>[4Fe-4S] cluster</name>
        <dbReference type="ChEBI" id="CHEBI:49883"/>
        <note>4Fe-4S-S-AdoMet</note>
    </ligand>
</feature>
<dbReference type="InterPro" id="IPR034422">
    <property type="entry name" value="HydE/PylB-like"/>
</dbReference>
<keyword evidence="5 7" id="KW-0411">Iron-sulfur</keyword>
<sequence>MGFIFIEKLSQRAIGFVYLRGVKNVKDIVLQDTFSKEDLVALLQAEGNDRQLLFEAAYERKIQTIGNKVFFRGLVEFSNICSKDCLYCGIRKSNEKVVRYEASDEEILAACRFAWENRFGSVVLQSGELSSPAFVNRVDRLLRSIKQLSNNELGITLSCGEQSRETYRRWFESGAHRYLLRIESSSPELYAKIHPNNPQHSFEKRLECLRVLKNCGYQAGTGVMIGLPFQTMEQLADDLLFLKKIDVDMVGMGPYIEHEDTPLYAFRNQLKSKQERFDLALKMVAALRLLMPDINIAAATALQAIDPAGREKALKIGANVIMPNLTPCDFRKEYQLYEDKPCLDEDADLCRNCLEARIELAGGEIGYGEWGDSRHFFKRNGIPSD</sequence>
<dbReference type="SFLD" id="SFLDG01280">
    <property type="entry name" value="HydE/PylB-like"/>
    <property type="match status" value="1"/>
</dbReference>
<dbReference type="InterPro" id="IPR058240">
    <property type="entry name" value="rSAM_sf"/>
</dbReference>
<reference evidence="11" key="1">
    <citation type="submission" date="2015-07" db="EMBL/GenBank/DDBJ databases">
        <title>Genome sequencing of Sunxiuqinia dokdonensis strain SK.</title>
        <authorList>
            <person name="Ahn S."/>
            <person name="Kim B.-C."/>
        </authorList>
    </citation>
    <scope>NUCLEOTIDE SEQUENCE [LARGE SCALE GENOMIC DNA]</scope>
    <source>
        <strain evidence="11">SK</strain>
    </source>
</reference>
<feature type="binding site" evidence="7">
    <location>
        <position position="85"/>
    </location>
    <ligand>
        <name>[4Fe-4S] cluster</name>
        <dbReference type="ChEBI" id="CHEBI:49883"/>
        <note>4Fe-4S-S-AdoMet</note>
    </ligand>
</feature>
<feature type="binding site" evidence="8">
    <location>
        <position position="183"/>
    </location>
    <ligand>
        <name>S-adenosyl-L-methionine</name>
        <dbReference type="ChEBI" id="CHEBI:59789"/>
    </ligand>
</feature>
<evidence type="ECO:0000256" key="6">
    <source>
        <dbReference type="ARBA" id="ARBA00034078"/>
    </source>
</evidence>
<dbReference type="Gene3D" id="3.20.20.70">
    <property type="entry name" value="Aldolase class I"/>
    <property type="match status" value="1"/>
</dbReference>
<dbReference type="PROSITE" id="PS51918">
    <property type="entry name" value="RADICAL_SAM"/>
    <property type="match status" value="1"/>
</dbReference>
<dbReference type="Pfam" id="PF04055">
    <property type="entry name" value="Radical_SAM"/>
    <property type="match status" value="1"/>
</dbReference>
<dbReference type="OrthoDB" id="9775764at2"/>
<comment type="caution">
    <text evidence="10">The sequence shown here is derived from an EMBL/GenBank/DDBJ whole genome shotgun (WGS) entry which is preliminary data.</text>
</comment>
<feature type="binding site" evidence="8">
    <location>
        <position position="158"/>
    </location>
    <ligand>
        <name>(3R)-3-methyl-D-ornithine</name>
        <dbReference type="ChEBI" id="CHEBI:64642"/>
    </ligand>
</feature>
<feature type="binding site" evidence="8">
    <location>
        <position position="205"/>
    </location>
    <ligand>
        <name>S-adenosyl-L-methionine</name>
        <dbReference type="ChEBI" id="CHEBI:59789"/>
    </ligand>
</feature>
<dbReference type="RefSeq" id="WP_082326575.1">
    <property type="nucleotide sequence ID" value="NZ_LGIA01000198.1"/>
</dbReference>
<dbReference type="SMART" id="SM00729">
    <property type="entry name" value="Elp3"/>
    <property type="match status" value="1"/>
</dbReference>
<feature type="domain" description="Radical SAM core" evidence="9">
    <location>
        <begin position="67"/>
        <end position="293"/>
    </location>
</feature>
<dbReference type="InterPro" id="IPR024021">
    <property type="entry name" value="FeFe-hyd_HydE_rSAM"/>
</dbReference>
<dbReference type="GO" id="GO:0051539">
    <property type="term" value="F:4 iron, 4 sulfur cluster binding"/>
    <property type="evidence" value="ECO:0007669"/>
    <property type="project" value="UniProtKB-KW"/>
</dbReference>